<evidence type="ECO:0000256" key="3">
    <source>
        <dbReference type="ARBA" id="ARBA00012486"/>
    </source>
</evidence>
<dbReference type="Pfam" id="PF00179">
    <property type="entry name" value="UQ_con"/>
    <property type="match status" value="1"/>
</dbReference>
<evidence type="ECO:0000256" key="7">
    <source>
        <dbReference type="ARBA" id="ARBA00022840"/>
    </source>
</evidence>
<dbReference type="PROSITE" id="PS50127">
    <property type="entry name" value="UBC_2"/>
    <property type="match status" value="1"/>
</dbReference>
<protein>
    <recommendedName>
        <fullName evidence="3">E2 ubiquitin-conjugating enzyme</fullName>
        <ecNumber evidence="3">2.3.2.23</ecNumber>
    </recommendedName>
</protein>
<dbReference type="EC" id="2.3.2.23" evidence="3"/>
<reference evidence="9 10" key="1">
    <citation type="journal article" date="2020" name="Cell">
        <title>Large-Scale Comparative Analyses of Tick Genomes Elucidate Their Genetic Diversity and Vector Capacities.</title>
        <authorList>
            <consortium name="Tick Genome and Microbiome Consortium (TIGMIC)"/>
            <person name="Jia N."/>
            <person name="Wang J."/>
            <person name="Shi W."/>
            <person name="Du L."/>
            <person name="Sun Y."/>
            <person name="Zhan W."/>
            <person name="Jiang J.F."/>
            <person name="Wang Q."/>
            <person name="Zhang B."/>
            <person name="Ji P."/>
            <person name="Bell-Sakyi L."/>
            <person name="Cui X.M."/>
            <person name="Yuan T.T."/>
            <person name="Jiang B.G."/>
            <person name="Yang W.F."/>
            <person name="Lam T.T."/>
            <person name="Chang Q.C."/>
            <person name="Ding S.J."/>
            <person name="Wang X.J."/>
            <person name="Zhu J.G."/>
            <person name="Ruan X.D."/>
            <person name="Zhao L."/>
            <person name="Wei J.T."/>
            <person name="Ye R.Z."/>
            <person name="Que T.C."/>
            <person name="Du C.H."/>
            <person name="Zhou Y.H."/>
            <person name="Cheng J.X."/>
            <person name="Dai P.F."/>
            <person name="Guo W.B."/>
            <person name="Han X.H."/>
            <person name="Huang E.J."/>
            <person name="Li L.F."/>
            <person name="Wei W."/>
            <person name="Gao Y.C."/>
            <person name="Liu J.Z."/>
            <person name="Shao H.Z."/>
            <person name="Wang X."/>
            <person name="Wang C.C."/>
            <person name="Yang T.C."/>
            <person name="Huo Q.B."/>
            <person name="Li W."/>
            <person name="Chen H.Y."/>
            <person name="Chen S.E."/>
            <person name="Zhou L.G."/>
            <person name="Ni X.B."/>
            <person name="Tian J.H."/>
            <person name="Sheng Y."/>
            <person name="Liu T."/>
            <person name="Pan Y.S."/>
            <person name="Xia L.Y."/>
            <person name="Li J."/>
            <person name="Zhao F."/>
            <person name="Cao W.C."/>
        </authorList>
    </citation>
    <scope>NUCLEOTIDE SEQUENCE [LARGE SCALE GENOMIC DNA]</scope>
    <source>
        <strain evidence="9">HaeL-2018</strain>
    </source>
</reference>
<organism evidence="9 10">
    <name type="scientific">Haemaphysalis longicornis</name>
    <name type="common">Bush tick</name>
    <dbReference type="NCBI Taxonomy" id="44386"/>
    <lineage>
        <taxon>Eukaryota</taxon>
        <taxon>Metazoa</taxon>
        <taxon>Ecdysozoa</taxon>
        <taxon>Arthropoda</taxon>
        <taxon>Chelicerata</taxon>
        <taxon>Arachnida</taxon>
        <taxon>Acari</taxon>
        <taxon>Parasitiformes</taxon>
        <taxon>Ixodida</taxon>
        <taxon>Ixodoidea</taxon>
        <taxon>Ixodidae</taxon>
        <taxon>Haemaphysalinae</taxon>
        <taxon>Haemaphysalis</taxon>
    </lineage>
</organism>
<dbReference type="GO" id="GO:0005524">
    <property type="term" value="F:ATP binding"/>
    <property type="evidence" value="ECO:0007669"/>
    <property type="project" value="UniProtKB-KW"/>
</dbReference>
<keyword evidence="10" id="KW-1185">Reference proteome</keyword>
<feature type="domain" description="UBC core" evidence="8">
    <location>
        <begin position="5"/>
        <end position="152"/>
    </location>
</feature>
<evidence type="ECO:0000256" key="4">
    <source>
        <dbReference type="ARBA" id="ARBA00022679"/>
    </source>
</evidence>
<evidence type="ECO:0000259" key="8">
    <source>
        <dbReference type="PROSITE" id="PS50127"/>
    </source>
</evidence>
<comment type="catalytic activity">
    <reaction evidence="1">
        <text>S-ubiquitinyl-[E1 ubiquitin-activating enzyme]-L-cysteine + [E2 ubiquitin-conjugating enzyme]-L-cysteine = [E1 ubiquitin-activating enzyme]-L-cysteine + S-ubiquitinyl-[E2 ubiquitin-conjugating enzyme]-L-cysteine.</text>
        <dbReference type="EC" id="2.3.2.23"/>
    </reaction>
</comment>
<evidence type="ECO:0000313" key="10">
    <source>
        <dbReference type="Proteomes" id="UP000821853"/>
    </source>
</evidence>
<dbReference type="EMBL" id="JABSTR010000002">
    <property type="protein sequence ID" value="KAH9363832.1"/>
    <property type="molecule type" value="Genomic_DNA"/>
</dbReference>
<dbReference type="FunFam" id="3.10.110.10:FF:000101">
    <property type="entry name" value="Ubiquitin-conjugating enzyme E2 D2"/>
    <property type="match status" value="1"/>
</dbReference>
<dbReference type="AlphaFoldDB" id="A0A9J6FN23"/>
<dbReference type="GO" id="GO:0061631">
    <property type="term" value="F:ubiquitin conjugating enzyme activity"/>
    <property type="evidence" value="ECO:0007669"/>
    <property type="project" value="UniProtKB-EC"/>
</dbReference>
<dbReference type="Proteomes" id="UP000821853">
    <property type="component" value="Chromosome 10"/>
</dbReference>
<evidence type="ECO:0000256" key="2">
    <source>
        <dbReference type="ARBA" id="ARBA00004906"/>
    </source>
</evidence>
<sequence>MAADASTKRLQKELLDLQRDPPPNCSAGPKGANLYDWAASIIGPEGSPYEGGKFLLDLMFTEEYPFQPPRVRFRTRIYHCNFDRRGNISVDILQRSGWSPALTVAKLLLSISSLLADCTPTQPLSLDIASLYLNNREEHDRIARVWTMRYATGRSLCRCSLADASRDHHCCCGR</sequence>
<dbReference type="InterPro" id="IPR000608">
    <property type="entry name" value="UBC"/>
</dbReference>
<proteinExistence type="predicted"/>
<dbReference type="VEuPathDB" id="VectorBase:HLOH_059293"/>
<evidence type="ECO:0000313" key="9">
    <source>
        <dbReference type="EMBL" id="KAH9363832.1"/>
    </source>
</evidence>
<dbReference type="Gene3D" id="3.10.110.10">
    <property type="entry name" value="Ubiquitin Conjugating Enzyme"/>
    <property type="match status" value="1"/>
</dbReference>
<dbReference type="SMART" id="SM00212">
    <property type="entry name" value="UBCc"/>
    <property type="match status" value="1"/>
</dbReference>
<comment type="pathway">
    <text evidence="2">Protein modification; protein ubiquitination.</text>
</comment>
<keyword evidence="7" id="KW-0067">ATP-binding</keyword>
<dbReference type="OMA" id="RIARVWT"/>
<comment type="caution">
    <text evidence="9">The sequence shown here is derived from an EMBL/GenBank/DDBJ whole genome shotgun (WGS) entry which is preliminary data.</text>
</comment>
<dbReference type="OrthoDB" id="7851174at2759"/>
<keyword evidence="5" id="KW-0547">Nucleotide-binding</keyword>
<keyword evidence="4" id="KW-0808">Transferase</keyword>
<dbReference type="SUPFAM" id="SSF54495">
    <property type="entry name" value="UBC-like"/>
    <property type="match status" value="1"/>
</dbReference>
<evidence type="ECO:0000256" key="1">
    <source>
        <dbReference type="ARBA" id="ARBA00000485"/>
    </source>
</evidence>
<evidence type="ECO:0000256" key="5">
    <source>
        <dbReference type="ARBA" id="ARBA00022741"/>
    </source>
</evidence>
<accession>A0A9J6FN23</accession>
<dbReference type="InterPro" id="IPR016135">
    <property type="entry name" value="UBQ-conjugating_enzyme/RWD"/>
</dbReference>
<gene>
    <name evidence="9" type="ORF">HPB48_007948</name>
</gene>
<keyword evidence="6" id="KW-0833">Ubl conjugation pathway</keyword>
<dbReference type="GO" id="GO:0006511">
    <property type="term" value="P:ubiquitin-dependent protein catabolic process"/>
    <property type="evidence" value="ECO:0007669"/>
    <property type="project" value="UniProtKB-ARBA"/>
</dbReference>
<evidence type="ECO:0000256" key="6">
    <source>
        <dbReference type="ARBA" id="ARBA00022786"/>
    </source>
</evidence>
<dbReference type="PANTHER" id="PTHR24068">
    <property type="entry name" value="UBIQUITIN-CONJUGATING ENZYME E2"/>
    <property type="match status" value="1"/>
</dbReference>
<name>A0A9J6FN23_HAELO</name>